<dbReference type="Pfam" id="PF00561">
    <property type="entry name" value="Abhydrolase_1"/>
    <property type="match status" value="1"/>
</dbReference>
<sequence length="173" mass="17750">MVGQGRLPLVLSHGAGGNHAVWYQQVAPFARGRAVVIWDHRGYGRSSDRAGRSGPAVATGDLLAILDHLGVERADLVGQSMGGWTTVGAALARPGLARSLVLSDTLGGFSSGAIDAALAQPRRVPSAPADLLGSHPALDPAFSTREPERAHLYQALGRMGSADPASSCPGSTP</sequence>
<accession>T0ZU23</accession>
<proteinExistence type="predicted"/>
<dbReference type="InterPro" id="IPR000073">
    <property type="entry name" value="AB_hydrolase_1"/>
</dbReference>
<organism evidence="2">
    <name type="scientific">mine drainage metagenome</name>
    <dbReference type="NCBI Taxonomy" id="410659"/>
    <lineage>
        <taxon>unclassified sequences</taxon>
        <taxon>metagenomes</taxon>
        <taxon>ecological metagenomes</taxon>
    </lineage>
</organism>
<dbReference type="PANTHER" id="PTHR43433:SF5">
    <property type="entry name" value="AB HYDROLASE-1 DOMAIN-CONTAINING PROTEIN"/>
    <property type="match status" value="1"/>
</dbReference>
<dbReference type="Gene3D" id="3.40.50.1820">
    <property type="entry name" value="alpha/beta hydrolase"/>
    <property type="match status" value="1"/>
</dbReference>
<reference evidence="2" key="1">
    <citation type="submission" date="2013-08" db="EMBL/GenBank/DDBJ databases">
        <authorList>
            <person name="Mendez C."/>
            <person name="Richter M."/>
            <person name="Ferrer M."/>
            <person name="Sanchez J."/>
        </authorList>
    </citation>
    <scope>NUCLEOTIDE SEQUENCE</scope>
</reference>
<dbReference type="GO" id="GO:0016787">
    <property type="term" value="F:hydrolase activity"/>
    <property type="evidence" value="ECO:0007669"/>
    <property type="project" value="UniProtKB-KW"/>
</dbReference>
<reference evidence="2" key="2">
    <citation type="journal article" date="2014" name="ISME J.">
        <title>Microbial stratification in low pH oxic and suboxic macroscopic growths along an acid mine drainage.</title>
        <authorList>
            <person name="Mendez-Garcia C."/>
            <person name="Mesa V."/>
            <person name="Sprenger R.R."/>
            <person name="Richter M."/>
            <person name="Diez M.S."/>
            <person name="Solano J."/>
            <person name="Bargiela R."/>
            <person name="Golyshina O.V."/>
            <person name="Manteca A."/>
            <person name="Ramos J.L."/>
            <person name="Gallego J.R."/>
            <person name="Llorente I."/>
            <person name="Martins Dos Santos V.A."/>
            <person name="Jensen O.N."/>
            <person name="Pelaez A.I."/>
            <person name="Sanchez J."/>
            <person name="Ferrer M."/>
        </authorList>
    </citation>
    <scope>NUCLEOTIDE SEQUENCE</scope>
</reference>
<feature type="domain" description="AB hydrolase-1" evidence="1">
    <location>
        <begin position="8"/>
        <end position="112"/>
    </location>
</feature>
<dbReference type="InterPro" id="IPR050471">
    <property type="entry name" value="AB_hydrolase"/>
</dbReference>
<name>T0ZU23_9ZZZZ</name>
<dbReference type="PRINTS" id="PR00111">
    <property type="entry name" value="ABHYDROLASE"/>
</dbReference>
<dbReference type="PANTHER" id="PTHR43433">
    <property type="entry name" value="HYDROLASE, ALPHA/BETA FOLD FAMILY PROTEIN"/>
    <property type="match status" value="1"/>
</dbReference>
<dbReference type="InterPro" id="IPR029058">
    <property type="entry name" value="AB_hydrolase_fold"/>
</dbReference>
<evidence type="ECO:0000259" key="1">
    <source>
        <dbReference type="Pfam" id="PF00561"/>
    </source>
</evidence>
<dbReference type="AlphaFoldDB" id="T0ZU23"/>
<protein>
    <submittedName>
        <fullName evidence="2">Alpha/beta hydrolase fold protein</fullName>
    </submittedName>
</protein>
<evidence type="ECO:0000313" key="2">
    <source>
        <dbReference type="EMBL" id="EQD51796.1"/>
    </source>
</evidence>
<dbReference type="EMBL" id="AUZY01007035">
    <property type="protein sequence ID" value="EQD51796.1"/>
    <property type="molecule type" value="Genomic_DNA"/>
</dbReference>
<dbReference type="SUPFAM" id="SSF53474">
    <property type="entry name" value="alpha/beta-Hydrolases"/>
    <property type="match status" value="1"/>
</dbReference>
<keyword evidence="2" id="KW-0378">Hydrolase</keyword>
<comment type="caution">
    <text evidence="2">The sequence shown here is derived from an EMBL/GenBank/DDBJ whole genome shotgun (WGS) entry which is preliminary data.</text>
</comment>
<gene>
    <name evidence="2" type="ORF">B1B_10872</name>
</gene>